<sequence>MDKLTLREAQKKEEKLVTQLHGYLDEIEELALCDDDLIIDSVEYNDSKNYYNSLNMNNNDITLQLMITIKHANSFVDEDEVNNSHQSQDRAEQILKDYKEYCDMLYKEREFKPSDTDKASTLHKYFNNSMKKIFVSDGLVK</sequence>
<reference evidence="1 2" key="1">
    <citation type="submission" date="2018-11" db="EMBL/GenBank/DDBJ databases">
        <authorList>
            <consortium name="Veterinary Laboratory Investigation and Response Network"/>
        </authorList>
    </citation>
    <scope>NUCLEOTIDE SEQUENCE [LARGE SCALE GENOMIC DNA]</scope>
    <source>
        <strain evidence="1 2">SPSE-18-VL-LA-PA-Ryan-0021</strain>
    </source>
</reference>
<dbReference type="EMBL" id="AAXKXX010000001">
    <property type="protein sequence ID" value="EGQ4383526.1"/>
    <property type="molecule type" value="Genomic_DNA"/>
</dbReference>
<keyword evidence="2" id="KW-1185">Reference proteome</keyword>
<comment type="caution">
    <text evidence="1">The sequence shown here is derived from an EMBL/GenBank/DDBJ whole genome shotgun (WGS) entry which is preliminary data.</text>
</comment>
<protein>
    <submittedName>
        <fullName evidence="1">Uncharacterized protein</fullName>
    </submittedName>
</protein>
<name>A0A8H9ETA3_STAPS</name>
<accession>A0A8H9ETA3</accession>
<organism evidence="1 2">
    <name type="scientific">Staphylococcus pseudintermedius</name>
    <dbReference type="NCBI Taxonomy" id="283734"/>
    <lineage>
        <taxon>Bacteria</taxon>
        <taxon>Bacillati</taxon>
        <taxon>Bacillota</taxon>
        <taxon>Bacilli</taxon>
        <taxon>Bacillales</taxon>
        <taxon>Staphylococcaceae</taxon>
        <taxon>Staphylococcus</taxon>
        <taxon>Staphylococcus intermedius group</taxon>
    </lineage>
</organism>
<dbReference type="Proteomes" id="UP000600220">
    <property type="component" value="Unassembled WGS sequence"/>
</dbReference>
<evidence type="ECO:0000313" key="1">
    <source>
        <dbReference type="EMBL" id="EGQ4383526.1"/>
    </source>
</evidence>
<gene>
    <name evidence="1" type="ORF">EGV54_00230</name>
</gene>
<evidence type="ECO:0000313" key="2">
    <source>
        <dbReference type="Proteomes" id="UP000600220"/>
    </source>
</evidence>
<dbReference type="RefSeq" id="WP_140241636.1">
    <property type="nucleotide sequence ID" value="NZ_QGPB01000015.1"/>
</dbReference>
<dbReference type="AlphaFoldDB" id="A0A8H9ETA3"/>
<proteinExistence type="predicted"/>